<dbReference type="Pfam" id="PF02089">
    <property type="entry name" value="Palm_thioest"/>
    <property type="match status" value="1"/>
</dbReference>
<accession>A0ABX6ET67</accession>
<dbReference type="InterPro" id="IPR029058">
    <property type="entry name" value="AB_hydrolase_fold"/>
</dbReference>
<name>A0ABX6ET67_KLUMA</name>
<reference evidence="1 2" key="2">
    <citation type="submission" date="2019-11" db="EMBL/GenBank/DDBJ databases">
        <authorList>
            <person name="Lu H."/>
        </authorList>
    </citation>
    <scope>NUCLEOTIDE SEQUENCE [LARGE SCALE GENOMIC DNA]</scope>
    <source>
        <strain evidence="1 2">FIM1</strain>
    </source>
</reference>
<dbReference type="PANTHER" id="PTHR11440">
    <property type="entry name" value="LECITHIN-CHOLESTEROL ACYLTRANSFERASE-RELATED"/>
    <property type="match status" value="1"/>
</dbReference>
<organism evidence="1 2">
    <name type="scientific">Kluyveromyces marxianus</name>
    <name type="common">Yeast</name>
    <name type="synonym">Candida kefyr</name>
    <dbReference type="NCBI Taxonomy" id="4911"/>
    <lineage>
        <taxon>Eukaryota</taxon>
        <taxon>Fungi</taxon>
        <taxon>Dikarya</taxon>
        <taxon>Ascomycota</taxon>
        <taxon>Saccharomycotina</taxon>
        <taxon>Saccharomycetes</taxon>
        <taxon>Saccharomycetales</taxon>
        <taxon>Saccharomycetaceae</taxon>
        <taxon>Kluyveromyces</taxon>
    </lineage>
</organism>
<dbReference type="SUPFAM" id="SSF53474">
    <property type="entry name" value="alpha/beta-Hydrolases"/>
    <property type="match status" value="1"/>
</dbReference>
<proteinExistence type="predicted"/>
<reference evidence="1 2" key="1">
    <citation type="submission" date="2016-03" db="EMBL/GenBank/DDBJ databases">
        <title>How can Kluyveromyces marxianus grow so fast - potential evolutionary course in Saccharomyces Complex revealed by comparative genomics.</title>
        <authorList>
            <person name="Mo W."/>
            <person name="Lu W."/>
            <person name="Yang X."/>
            <person name="Qi J."/>
            <person name="Lv H."/>
        </authorList>
    </citation>
    <scope>NUCLEOTIDE SEQUENCE [LARGE SCALE GENOMIC DNA]</scope>
    <source>
        <strain evidence="1 2">FIM1</strain>
    </source>
</reference>
<dbReference type="EMBL" id="CP015054">
    <property type="protein sequence ID" value="QGN14084.1"/>
    <property type="molecule type" value="Genomic_DNA"/>
</dbReference>
<evidence type="ECO:0000313" key="2">
    <source>
        <dbReference type="Proteomes" id="UP000422736"/>
    </source>
</evidence>
<sequence length="394" mass="44683">MLEMGLPLSGVAWLSQFHSLLPSEFSSCLNTNISPKELITSLGHKKGSSNVKEEFIRELPPLDQYKAPKYPIVLCHGLSGFDKLILIPSVYQLTKMIKASILSNHSDSFMEDSSDDDYKDEAFLHVDYWIGIREALEAKGCTVITAKVPSFGSIEERAKALNNFIDTELGRMKRNLSKSDVYNTKGESSSSFTEDDKIKVNLIAHSMGGLDCRYLITNIPNKNFKVSSLTTISTPHHGSEMADYVVNLFNDITDNFDLKVKKKLLPPAFYQLTTSYCSYFNNVTPDDPEVSYFSYGACFHPRWYNMFYMPWNIINNLSGGVPNDGMVSIESARWGNYLGTLENVDHSDLINWKNRIQKQLQYRIQDAVKTPQIPDIDILHFYLKITEDLAKLGF</sequence>
<keyword evidence="2" id="KW-1185">Reference proteome</keyword>
<evidence type="ECO:0000313" key="1">
    <source>
        <dbReference type="EMBL" id="QGN14084.1"/>
    </source>
</evidence>
<dbReference type="Gene3D" id="3.40.50.1820">
    <property type="entry name" value="alpha/beta hydrolase"/>
    <property type="match status" value="1"/>
</dbReference>
<protein>
    <submittedName>
        <fullName evidence="1">Lipase 2</fullName>
    </submittedName>
</protein>
<gene>
    <name evidence="1" type="primary">TGL2</name>
    <name evidence="1" type="ORF">FIM1_735</name>
</gene>
<dbReference type="Proteomes" id="UP000422736">
    <property type="component" value="Chromosome 1"/>
</dbReference>